<feature type="compositionally biased region" description="Polar residues" evidence="1">
    <location>
        <begin position="1"/>
        <end position="10"/>
    </location>
</feature>
<feature type="region of interest" description="Disordered" evidence="1">
    <location>
        <begin position="90"/>
        <end position="259"/>
    </location>
</feature>
<dbReference type="EMBL" id="JQDR03005071">
    <property type="protein sequence ID" value="KAA0201750.1"/>
    <property type="molecule type" value="Genomic_DNA"/>
</dbReference>
<name>A0A6A0H7M8_HYAAZ</name>
<feature type="compositionally biased region" description="Low complexity" evidence="1">
    <location>
        <begin position="136"/>
        <end position="150"/>
    </location>
</feature>
<sequence>MMTAHSSSLAYESLPTEEGGTPHSHSFREADYSPSVSHHPIPTAEQSFRRSKVMTGVLVVLLLLASIVLGVVISLSARQHAYQKIFGPEVDTSITHSPPAGTNGRVGSEGGGSNAPTKEDKLNGYGGINAAGGNHGTNTVIRLTTPIIPTTSPPPPPTTTSTTSTTSTTTPTTTTPTTTTPTTTTPTTTTPTTTSTTTTTTSTTATTNTTPRPTTQKVTEPPTTLRPAVLDGSGSGSGQGAESGRTSTPTSEKDNSNDVNSHMRVVDYVVILQNKLSPGAAIGILVALVVACVAATVAIVCVVRRRNTARRRRAHVRCNNIDAMTHWLNVARVGCCRIEVMSTSQRAINELRDQGKANLLQSDDEA</sequence>
<evidence type="ECO:0000313" key="3">
    <source>
        <dbReference type="EMBL" id="KAA0201750.1"/>
    </source>
</evidence>
<feature type="region of interest" description="Disordered" evidence="1">
    <location>
        <begin position="1"/>
        <end position="38"/>
    </location>
</feature>
<feature type="transmembrane region" description="Helical" evidence="2">
    <location>
        <begin position="280"/>
        <end position="303"/>
    </location>
</feature>
<evidence type="ECO:0000256" key="1">
    <source>
        <dbReference type="SAM" id="MobiDB-lite"/>
    </source>
</evidence>
<accession>A0A6A0H7M8</accession>
<gene>
    <name evidence="3" type="ORF">HAZT_HAZT001982</name>
</gene>
<reference evidence="3" key="1">
    <citation type="submission" date="2014-08" db="EMBL/GenBank/DDBJ databases">
        <authorList>
            <person name="Murali S."/>
            <person name="Richards S."/>
            <person name="Bandaranaike D."/>
            <person name="Bellair M."/>
            <person name="Blankenburg K."/>
            <person name="Chao H."/>
            <person name="Dinh H."/>
            <person name="Doddapaneni H."/>
            <person name="Dugan-Rocha S."/>
            <person name="Elkadiri S."/>
            <person name="Gnanaolivu R."/>
            <person name="Hughes D."/>
            <person name="Lee S."/>
            <person name="Li M."/>
            <person name="Ming W."/>
            <person name="Munidasa M."/>
            <person name="Muniz J."/>
            <person name="Nguyen L."/>
            <person name="Osuji N."/>
            <person name="Pu L.-L."/>
            <person name="Puazo M."/>
            <person name="Skinner E."/>
            <person name="Qu C."/>
            <person name="Quiroz J."/>
            <person name="Raj R."/>
            <person name="Weissenberger G."/>
            <person name="Xin Y."/>
            <person name="Zou X."/>
            <person name="Han Y."/>
            <person name="Worley K."/>
            <person name="Muzny D."/>
            <person name="Gibbs R."/>
        </authorList>
    </citation>
    <scope>NUCLEOTIDE SEQUENCE</scope>
    <source>
        <strain evidence="3">HAZT.00-mixed</strain>
        <tissue evidence="3">Whole organism</tissue>
    </source>
</reference>
<feature type="transmembrane region" description="Helical" evidence="2">
    <location>
        <begin position="53"/>
        <end position="75"/>
    </location>
</feature>
<organism evidence="3">
    <name type="scientific">Hyalella azteca</name>
    <name type="common">Amphipod</name>
    <dbReference type="NCBI Taxonomy" id="294128"/>
    <lineage>
        <taxon>Eukaryota</taxon>
        <taxon>Metazoa</taxon>
        <taxon>Ecdysozoa</taxon>
        <taxon>Arthropoda</taxon>
        <taxon>Crustacea</taxon>
        <taxon>Multicrustacea</taxon>
        <taxon>Malacostraca</taxon>
        <taxon>Eumalacostraca</taxon>
        <taxon>Peracarida</taxon>
        <taxon>Amphipoda</taxon>
        <taxon>Senticaudata</taxon>
        <taxon>Talitrida</taxon>
        <taxon>Talitroidea</taxon>
        <taxon>Hyalellidae</taxon>
        <taxon>Hyalella</taxon>
    </lineage>
</organism>
<feature type="compositionally biased region" description="Gly residues" evidence="1">
    <location>
        <begin position="124"/>
        <end position="135"/>
    </location>
</feature>
<reference evidence="3" key="2">
    <citation type="journal article" date="2018" name="Environ. Sci. Technol.">
        <title>The Toxicogenome of Hyalella azteca: A Model for Sediment Ecotoxicology and Evolutionary Toxicology.</title>
        <authorList>
            <person name="Poynton H.C."/>
            <person name="Hasenbein S."/>
            <person name="Benoit J.B."/>
            <person name="Sepulveda M.S."/>
            <person name="Poelchau M.F."/>
            <person name="Hughes D.S.T."/>
            <person name="Murali S.C."/>
            <person name="Chen S."/>
            <person name="Glastad K.M."/>
            <person name="Goodisman M.A.D."/>
            <person name="Werren J.H."/>
            <person name="Vineis J.H."/>
            <person name="Bowen J.L."/>
            <person name="Friedrich M."/>
            <person name="Jones J."/>
            <person name="Robertson H.M."/>
            <person name="Feyereisen R."/>
            <person name="Mechler-Hickson A."/>
            <person name="Mathers N."/>
            <person name="Lee C.E."/>
            <person name="Colbourne J.K."/>
            <person name="Biales A."/>
            <person name="Johnston J.S."/>
            <person name="Wellborn G.A."/>
            <person name="Rosendale A.J."/>
            <person name="Cridge A.G."/>
            <person name="Munoz-Torres M.C."/>
            <person name="Bain P.A."/>
            <person name="Manny A.R."/>
            <person name="Major K.M."/>
            <person name="Lambert F.N."/>
            <person name="Vulpe C.D."/>
            <person name="Tuck P."/>
            <person name="Blalock B.J."/>
            <person name="Lin Y.Y."/>
            <person name="Smith M.E."/>
            <person name="Ochoa-Acuna H."/>
            <person name="Chen M.M."/>
            <person name="Childers C.P."/>
            <person name="Qu J."/>
            <person name="Dugan S."/>
            <person name="Lee S.L."/>
            <person name="Chao H."/>
            <person name="Dinh H."/>
            <person name="Han Y."/>
            <person name="Doddapaneni H."/>
            <person name="Worley K.C."/>
            <person name="Muzny D.M."/>
            <person name="Gibbs R.A."/>
            <person name="Richards S."/>
        </authorList>
    </citation>
    <scope>NUCLEOTIDE SEQUENCE</scope>
    <source>
        <strain evidence="3">HAZT.00-mixed</strain>
        <tissue evidence="3">Whole organism</tissue>
    </source>
</reference>
<keyword evidence="2" id="KW-0812">Transmembrane</keyword>
<dbReference type="AlphaFoldDB" id="A0A6A0H7M8"/>
<keyword evidence="2" id="KW-0472">Membrane</keyword>
<dbReference type="Proteomes" id="UP000711488">
    <property type="component" value="Unassembled WGS sequence"/>
</dbReference>
<reference evidence="3" key="3">
    <citation type="submission" date="2019-06" db="EMBL/GenBank/DDBJ databases">
        <authorList>
            <person name="Poynton C."/>
            <person name="Hasenbein S."/>
            <person name="Benoit J.B."/>
            <person name="Sepulveda M.S."/>
            <person name="Poelchau M.F."/>
            <person name="Murali S.C."/>
            <person name="Chen S."/>
            <person name="Glastad K.M."/>
            <person name="Werren J.H."/>
            <person name="Vineis J.H."/>
            <person name="Bowen J.L."/>
            <person name="Friedrich M."/>
            <person name="Jones J."/>
            <person name="Robertson H.M."/>
            <person name="Feyereisen R."/>
            <person name="Mechler-Hickson A."/>
            <person name="Mathers N."/>
            <person name="Lee C.E."/>
            <person name="Colbourne J.K."/>
            <person name="Biales A."/>
            <person name="Johnston J.S."/>
            <person name="Wellborn G.A."/>
            <person name="Rosendale A.J."/>
            <person name="Cridge A.G."/>
            <person name="Munoz-Torres M.C."/>
            <person name="Bain P.A."/>
            <person name="Manny A.R."/>
            <person name="Major K.M."/>
            <person name="Lambert F.N."/>
            <person name="Vulpe C.D."/>
            <person name="Tuck P."/>
            <person name="Blalock B.J."/>
            <person name="Lin Y.-Y."/>
            <person name="Smith M.E."/>
            <person name="Ochoa-Acuna H."/>
            <person name="Chen M.-J.M."/>
            <person name="Childers C.P."/>
            <person name="Qu J."/>
            <person name="Dugan S."/>
            <person name="Lee S.L."/>
            <person name="Chao H."/>
            <person name="Dinh H."/>
            <person name="Han Y."/>
            <person name="Doddapaneni H."/>
            <person name="Worley K.C."/>
            <person name="Muzny D.M."/>
            <person name="Gibbs R.A."/>
            <person name="Richards S."/>
        </authorList>
    </citation>
    <scope>NUCLEOTIDE SEQUENCE</scope>
    <source>
        <strain evidence="3">HAZT.00-mixed</strain>
        <tissue evidence="3">Whole organism</tissue>
    </source>
</reference>
<evidence type="ECO:0000256" key="2">
    <source>
        <dbReference type="SAM" id="Phobius"/>
    </source>
</evidence>
<feature type="compositionally biased region" description="Low complexity" evidence="1">
    <location>
        <begin position="159"/>
        <end position="215"/>
    </location>
</feature>
<keyword evidence="2" id="KW-1133">Transmembrane helix</keyword>
<proteinExistence type="predicted"/>
<dbReference type="OrthoDB" id="10658569at2759"/>
<comment type="caution">
    <text evidence="3">The sequence shown here is derived from an EMBL/GenBank/DDBJ whole genome shotgun (WGS) entry which is preliminary data.</text>
</comment>
<protein>
    <submittedName>
        <fullName evidence="3">Uncharacterized protein</fullName>
    </submittedName>
</protein>